<dbReference type="Proteomes" id="UP000663801">
    <property type="component" value="Unassembled WGS sequence"/>
</dbReference>
<feature type="transmembrane region" description="Helical" evidence="8">
    <location>
        <begin position="168"/>
        <end position="194"/>
    </location>
</feature>
<dbReference type="GO" id="GO:0046685">
    <property type="term" value="P:response to arsenic-containing substance"/>
    <property type="evidence" value="ECO:0007669"/>
    <property type="project" value="UniProtKB-KW"/>
</dbReference>
<dbReference type="PANTHER" id="PTHR43302:SF5">
    <property type="entry name" value="TRANSPORTER ARSB-RELATED"/>
    <property type="match status" value="1"/>
</dbReference>
<comment type="caution">
    <text evidence="9">The sequence shown here is derived from an EMBL/GenBank/DDBJ whole genome shotgun (WGS) entry which is preliminary data.</text>
</comment>
<reference evidence="9" key="1">
    <citation type="submission" date="2021-01" db="EMBL/GenBank/DDBJ databases">
        <title>KCTC 19127 draft genome.</title>
        <authorList>
            <person name="An D."/>
        </authorList>
    </citation>
    <scope>NUCLEOTIDE SEQUENCE</scope>
    <source>
        <strain evidence="9">KCTC 19127</strain>
    </source>
</reference>
<evidence type="ECO:0000313" key="9">
    <source>
        <dbReference type="EMBL" id="MBM9476027.1"/>
    </source>
</evidence>
<sequence>MSWPDGLATVLGVALLAAVLVFAVVRPRGLPEAVVAVPAALLAVLIGLVPWHVAGETLARLGPTIGFLAAVLVVAHLADTDGVFRWLGQQLARRSRGDGVRLFGLVVVAAAVVTAVLSLDTTVVLLTPVIVRAVRRLRVAPNAHVYATAHLANSASLLFPVSNLTNLLAYQAAGLSFLGFTGLMVGPWVICLVVEYVVIRWWFRAELGAPSAVPAGGVDGASVEEAPLTAPKVTLILLGLLLAGFAVGPAFDVEPAVVAGIGAVVLAVRGLARRQVTVPEVVRATSPVFLLFVAGLGVVVDAATGHGLQDALAGLLPSGESLAALLALAGIATVLSNVVNNLPATLVLLAALGSQPATGAVLAVLIGVNIGPNLTYTGSLATLLWRRILRGHQLDSSIRTFTLLGLLTVPVCVVGATVALWGALQLF</sequence>
<keyword evidence="10" id="KW-1185">Reference proteome</keyword>
<keyword evidence="7 8" id="KW-0472">Membrane</keyword>
<evidence type="ECO:0000256" key="3">
    <source>
        <dbReference type="ARBA" id="ARBA00022475"/>
    </source>
</evidence>
<feature type="transmembrane region" description="Helical" evidence="8">
    <location>
        <begin position="284"/>
        <end position="302"/>
    </location>
</feature>
<proteinExistence type="inferred from homology"/>
<accession>A0A939C5B3</accession>
<keyword evidence="5" id="KW-0059">Arsenical resistance</keyword>
<keyword evidence="4 8" id="KW-0812">Transmembrane</keyword>
<feature type="transmembrane region" description="Helical" evidence="8">
    <location>
        <begin position="102"/>
        <end position="131"/>
    </location>
</feature>
<feature type="transmembrane region" description="Helical" evidence="8">
    <location>
        <begin position="233"/>
        <end position="250"/>
    </location>
</feature>
<organism evidence="9 10">
    <name type="scientific">Nakamurella flavida</name>
    <dbReference type="NCBI Taxonomy" id="363630"/>
    <lineage>
        <taxon>Bacteria</taxon>
        <taxon>Bacillati</taxon>
        <taxon>Actinomycetota</taxon>
        <taxon>Actinomycetes</taxon>
        <taxon>Nakamurellales</taxon>
        <taxon>Nakamurellaceae</taxon>
        <taxon>Nakamurella</taxon>
    </lineage>
</organism>
<dbReference type="AlphaFoldDB" id="A0A939C5B3"/>
<gene>
    <name evidence="9" type="ORF">JL107_06185</name>
</gene>
<evidence type="ECO:0000256" key="7">
    <source>
        <dbReference type="ARBA" id="ARBA00023136"/>
    </source>
</evidence>
<feature type="transmembrane region" description="Helical" evidence="8">
    <location>
        <begin position="256"/>
        <end position="272"/>
    </location>
</feature>
<dbReference type="GO" id="GO:0005886">
    <property type="term" value="C:plasma membrane"/>
    <property type="evidence" value="ECO:0007669"/>
    <property type="project" value="UniProtKB-SubCell"/>
</dbReference>
<name>A0A939C5B3_9ACTN</name>
<comment type="similarity">
    <text evidence="2">Belongs to the ArsB family.</text>
</comment>
<dbReference type="GO" id="GO:0015105">
    <property type="term" value="F:arsenite transmembrane transporter activity"/>
    <property type="evidence" value="ECO:0007669"/>
    <property type="project" value="InterPro"/>
</dbReference>
<keyword evidence="3" id="KW-1003">Cell membrane</keyword>
<dbReference type="Pfam" id="PF02040">
    <property type="entry name" value="ArsB"/>
    <property type="match status" value="1"/>
</dbReference>
<dbReference type="PANTHER" id="PTHR43302">
    <property type="entry name" value="TRANSPORTER ARSB-RELATED"/>
    <property type="match status" value="1"/>
</dbReference>
<dbReference type="PRINTS" id="PR00758">
    <property type="entry name" value="ARSENICPUMP"/>
</dbReference>
<feature type="transmembrane region" description="Helical" evidence="8">
    <location>
        <begin position="401"/>
        <end position="424"/>
    </location>
</feature>
<feature type="transmembrane region" description="Helical" evidence="8">
    <location>
        <begin position="58"/>
        <end position="78"/>
    </location>
</feature>
<feature type="transmembrane region" description="Helical" evidence="8">
    <location>
        <begin position="33"/>
        <end position="51"/>
    </location>
</feature>
<evidence type="ECO:0000256" key="6">
    <source>
        <dbReference type="ARBA" id="ARBA00022989"/>
    </source>
</evidence>
<evidence type="ECO:0000256" key="5">
    <source>
        <dbReference type="ARBA" id="ARBA00022849"/>
    </source>
</evidence>
<dbReference type="EMBL" id="JAERWL010000006">
    <property type="protein sequence ID" value="MBM9476027.1"/>
    <property type="molecule type" value="Genomic_DNA"/>
</dbReference>
<comment type="subcellular location">
    <subcellularLocation>
        <location evidence="1">Cell membrane</location>
        <topology evidence="1">Multi-pass membrane protein</topology>
    </subcellularLocation>
</comment>
<evidence type="ECO:0000256" key="8">
    <source>
        <dbReference type="SAM" id="Phobius"/>
    </source>
</evidence>
<evidence type="ECO:0000256" key="4">
    <source>
        <dbReference type="ARBA" id="ARBA00022692"/>
    </source>
</evidence>
<dbReference type="InterPro" id="IPR000802">
    <property type="entry name" value="Arsenical_pump_ArsB"/>
</dbReference>
<protein>
    <submittedName>
        <fullName evidence="9">Arsenic transporter</fullName>
    </submittedName>
</protein>
<feature type="transmembrane region" description="Helical" evidence="8">
    <location>
        <begin position="322"/>
        <end position="339"/>
    </location>
</feature>
<evidence type="ECO:0000256" key="1">
    <source>
        <dbReference type="ARBA" id="ARBA00004651"/>
    </source>
</evidence>
<keyword evidence="6 8" id="KW-1133">Transmembrane helix</keyword>
<feature type="transmembrane region" description="Helical" evidence="8">
    <location>
        <begin position="346"/>
        <end position="367"/>
    </location>
</feature>
<evidence type="ECO:0000313" key="10">
    <source>
        <dbReference type="Proteomes" id="UP000663801"/>
    </source>
</evidence>
<evidence type="ECO:0000256" key="2">
    <source>
        <dbReference type="ARBA" id="ARBA00006433"/>
    </source>
</evidence>